<dbReference type="EMBL" id="CAJNOJ010000217">
    <property type="protein sequence ID" value="CAF1301873.1"/>
    <property type="molecule type" value="Genomic_DNA"/>
</dbReference>
<feature type="domain" description="UMOD/GP2/OIT3-like D8C" evidence="5">
    <location>
        <begin position="70"/>
        <end position="151"/>
    </location>
</feature>
<gene>
    <name evidence="6" type="ORF">EDS130_LOCUS30650</name>
</gene>
<sequence length="1231" mass="134248">MTIAVCSISIILVIIGQISATTTNTPILSPQCYNYTLINDPTRSIYVVKNGSAVCDTNTFSSAAVWVRFVGSGGSKIPTSAIADYRCNTDAPGWYSGNMPIAVNATTNGSACFAYSGSNCSWSTTISVTNCGSYYVYELVAPPACSLRYCTDEPSNWTAPTTPVPTSNTPILSPQCYNYTLINDPTRSIYVVKNGSAVCDTNTFSSAAVWVRFVGSGGSKIPTSAIADYRCNTDAPGWYSGNMPIAVNATTNGSACFAYSGSNCSWSTTISVTNCGSYYVYELVAPPACSLRYCTDEPTNWTEPTTIMSTEGDTTSTEISTTVDKSTAYVQTTANIPTTNVATSVAPSNTQVQTTRSNPSTSSQTCFSPKLTLIPGSSTLASPLQYRRSQDFYIMSIIELNCNDSLSTIKKWTIKNCSSTCSYQLSLDQTIQTTFTELHIPARTLPFGLYQLQFTVTMANYTNLTTSSSVYVQVTSSGIEANLVQLGTSMITIGYEQDLKFDPGTFSVDPDEYTFNESNWKYEYFCRIYGLYMFPNVKGSLIPIDGNATDPSNPSCFGNQTRNETKFIYGGTGLSLKSSLTIRANSLQSNRTYQFMVTMTNQQNASTQATGYVLVKVEDTSSQMIAIGCVISTMCVPNIEFQLVNPTTQVALFSFCADNCQNTEIITWNVYQGSVNISSNVTQWVLFNQMSAYENIWFFGRNTSNFTAVNNLFLNNRQISLWRFEVNYTVASEASLSSLNFVINQPPMNGSCSVSPHNGTTSTSFSISCSNWFDEDGIIDYSVYGWTDDSTQETMIAFSSISIFQVLLPIGDDQTSTLHLTVYIRDSLDCVTQYNLSSVTVLSDLTEINDLVNSIQSSSDNSANSPLLQLLASGNPNTVGQILSSVSQQFNKINNESVNKAVLSGIPAASISVSPLGSEPSTTNSVPLNQTALNEFNKQTNSYASTREYLIQYTTNLDTSTANNIKLQASSLVQLTQATNQLTRTTITIASDKCYQLALALKSLATQISYEDVQAAANQIVQCASNIQNAANGPLQQRTNVLDLDSSRATQFPADYDTDLESDWANPNLFSDGTDFSWEAIQKGRNTYYQNQLANEITEQVQKILSAITSTINIHLNIGQNLQINTPSAFMTLETASLRALSNKQVQQVANAKINLPANIQSNVTDNSTVSLRSMLEPLASFGNAKTQTTNTNLSRSVSLSVLDQYGNKVKSISRQTFNRMLPTIQLFHFE</sequence>
<evidence type="ECO:0000256" key="3">
    <source>
        <dbReference type="SAM" id="SignalP"/>
    </source>
</evidence>
<proteinExistence type="predicted"/>
<dbReference type="Pfam" id="PF23283">
    <property type="entry name" value="D8C_UMOD"/>
    <property type="match status" value="2"/>
</dbReference>
<accession>A0A815DJR2</accession>
<feature type="signal peptide" evidence="3">
    <location>
        <begin position="1"/>
        <end position="20"/>
    </location>
</feature>
<comment type="caution">
    <text evidence="6">The sequence shown here is derived from an EMBL/GenBank/DDBJ whole genome shotgun (WGS) entry which is preliminary data.</text>
</comment>
<evidence type="ECO:0000259" key="4">
    <source>
        <dbReference type="Pfam" id="PF02010"/>
    </source>
</evidence>
<feature type="domain" description="UMOD/GP2/OIT3-like D8C" evidence="5">
    <location>
        <begin position="214"/>
        <end position="295"/>
    </location>
</feature>
<organism evidence="6 7">
    <name type="scientific">Adineta ricciae</name>
    <name type="common">Rotifer</name>
    <dbReference type="NCBI Taxonomy" id="249248"/>
    <lineage>
        <taxon>Eukaryota</taxon>
        <taxon>Metazoa</taxon>
        <taxon>Spiralia</taxon>
        <taxon>Gnathifera</taxon>
        <taxon>Rotifera</taxon>
        <taxon>Eurotatoria</taxon>
        <taxon>Bdelloidea</taxon>
        <taxon>Adinetida</taxon>
        <taxon>Adinetidae</taxon>
        <taxon>Adineta</taxon>
    </lineage>
</organism>
<dbReference type="Proteomes" id="UP000663852">
    <property type="component" value="Unassembled WGS sequence"/>
</dbReference>
<dbReference type="PANTHER" id="PTHR36191">
    <property type="entry name" value="ENDO/EXONUCLEASE/PHOSPHATASE DOMAIN-CONTAINING PROTEIN-RELATED"/>
    <property type="match status" value="1"/>
</dbReference>
<evidence type="ECO:0000256" key="1">
    <source>
        <dbReference type="ARBA" id="ARBA00022729"/>
    </source>
</evidence>
<dbReference type="AlphaFoldDB" id="A0A815DJR2"/>
<protein>
    <recommendedName>
        <fullName evidence="8">PKD/REJ-like domain-containing protein</fullName>
    </recommendedName>
</protein>
<dbReference type="Pfam" id="PF02010">
    <property type="entry name" value="REJ"/>
    <property type="match status" value="1"/>
</dbReference>
<dbReference type="InterPro" id="IPR002859">
    <property type="entry name" value="PKD/REJ-like"/>
</dbReference>
<evidence type="ECO:0000256" key="2">
    <source>
        <dbReference type="ARBA" id="ARBA00023157"/>
    </source>
</evidence>
<feature type="chain" id="PRO_5032743913" description="PKD/REJ-like domain-containing protein" evidence="3">
    <location>
        <begin position="21"/>
        <end position="1231"/>
    </location>
</feature>
<evidence type="ECO:0000259" key="5">
    <source>
        <dbReference type="Pfam" id="PF23283"/>
    </source>
</evidence>
<evidence type="ECO:0008006" key="8">
    <source>
        <dbReference type="Google" id="ProtNLM"/>
    </source>
</evidence>
<evidence type="ECO:0000313" key="6">
    <source>
        <dbReference type="EMBL" id="CAF1301873.1"/>
    </source>
</evidence>
<feature type="domain" description="PKD/REJ-like" evidence="4">
    <location>
        <begin position="398"/>
        <end position="883"/>
    </location>
</feature>
<reference evidence="6" key="1">
    <citation type="submission" date="2021-02" db="EMBL/GenBank/DDBJ databases">
        <authorList>
            <person name="Nowell W R."/>
        </authorList>
    </citation>
    <scope>NUCLEOTIDE SEQUENCE</scope>
</reference>
<dbReference type="InterPro" id="IPR057774">
    <property type="entry name" value="D8C_UMOD/GP2/OIT3-like"/>
</dbReference>
<keyword evidence="1 3" id="KW-0732">Signal</keyword>
<dbReference type="PANTHER" id="PTHR36191:SF4">
    <property type="entry name" value="VWFD DOMAIN-CONTAINING PROTEIN"/>
    <property type="match status" value="1"/>
</dbReference>
<keyword evidence="2" id="KW-1015">Disulfide bond</keyword>
<name>A0A815DJR2_ADIRI</name>
<evidence type="ECO:0000313" key="7">
    <source>
        <dbReference type="Proteomes" id="UP000663852"/>
    </source>
</evidence>
<dbReference type="OrthoDB" id="10050421at2759"/>